<gene>
    <name evidence="2" type="ORF">MNB_SV-14-1167</name>
</gene>
<dbReference type="GO" id="GO:0008803">
    <property type="term" value="F:bis(5'-nucleosyl)-tetraphosphatase (symmetrical) activity"/>
    <property type="evidence" value="ECO:0007669"/>
    <property type="project" value="TreeGrafter"/>
</dbReference>
<reference evidence="2" key="1">
    <citation type="submission" date="2016-10" db="EMBL/GenBank/DDBJ databases">
        <authorList>
            <person name="de Groot N.N."/>
        </authorList>
    </citation>
    <scope>NUCLEOTIDE SEQUENCE</scope>
</reference>
<proteinExistence type="predicted"/>
<dbReference type="InterPro" id="IPR029052">
    <property type="entry name" value="Metallo-depent_PP-like"/>
</dbReference>
<dbReference type="AlphaFoldDB" id="A0A1W1C542"/>
<dbReference type="EMBL" id="FPHN01000119">
    <property type="protein sequence ID" value="SFV60988.1"/>
    <property type="molecule type" value="Genomic_DNA"/>
</dbReference>
<dbReference type="GO" id="GO:0016791">
    <property type="term" value="F:phosphatase activity"/>
    <property type="evidence" value="ECO:0007669"/>
    <property type="project" value="TreeGrafter"/>
</dbReference>
<dbReference type="InterPro" id="IPR004843">
    <property type="entry name" value="Calcineurin-like_PHP"/>
</dbReference>
<dbReference type="Gene3D" id="3.60.21.10">
    <property type="match status" value="1"/>
</dbReference>
<sequence>MKHCIVGDVHGEYRSLLNLVAKTPKGTKFIFVGDLIDRGSHSAHVIQFVRQNKFACVKGNHEEMMIKYGTRFINSIENDEPIEQDNKWLRNGGRETLLAYGLVSSKGKELVPHVYIKEFLFQFKDDIEWLKGLPLFLELDIKHPPSGRNVVVSHSSISSVWDIRYKNKYANIFKNTVLWHRTEPLDQAKIFNVFGHTPQVYSADIKKHYVNIDTGCYIKGKRGYGLLSAYCIESGEVYSSSDIN</sequence>
<feature type="domain" description="Calcineurin-like phosphoesterase" evidence="1">
    <location>
        <begin position="4"/>
        <end position="164"/>
    </location>
</feature>
<name>A0A1W1C542_9ZZZZ</name>
<dbReference type="GO" id="GO:0005737">
    <property type="term" value="C:cytoplasm"/>
    <property type="evidence" value="ECO:0007669"/>
    <property type="project" value="TreeGrafter"/>
</dbReference>
<evidence type="ECO:0000313" key="2">
    <source>
        <dbReference type="EMBL" id="SFV60988.1"/>
    </source>
</evidence>
<dbReference type="GO" id="GO:0110154">
    <property type="term" value="P:RNA decapping"/>
    <property type="evidence" value="ECO:0007669"/>
    <property type="project" value="TreeGrafter"/>
</dbReference>
<evidence type="ECO:0000259" key="1">
    <source>
        <dbReference type="Pfam" id="PF00149"/>
    </source>
</evidence>
<dbReference type="SUPFAM" id="SSF56300">
    <property type="entry name" value="Metallo-dependent phosphatases"/>
    <property type="match status" value="1"/>
</dbReference>
<dbReference type="Pfam" id="PF00149">
    <property type="entry name" value="Metallophos"/>
    <property type="match status" value="1"/>
</dbReference>
<accession>A0A1W1C542</accession>
<protein>
    <submittedName>
        <fullName evidence="2">Serine/threonine protein phosphatase</fullName>
    </submittedName>
</protein>
<dbReference type="PANTHER" id="PTHR42850:SF4">
    <property type="entry name" value="ZINC-DEPENDENT ENDOPOLYPHOSPHATASE"/>
    <property type="match status" value="1"/>
</dbReference>
<organism evidence="2">
    <name type="scientific">hydrothermal vent metagenome</name>
    <dbReference type="NCBI Taxonomy" id="652676"/>
    <lineage>
        <taxon>unclassified sequences</taxon>
        <taxon>metagenomes</taxon>
        <taxon>ecological metagenomes</taxon>
    </lineage>
</organism>
<dbReference type="InterPro" id="IPR050126">
    <property type="entry name" value="Ap4A_hydrolase"/>
</dbReference>
<dbReference type="PANTHER" id="PTHR42850">
    <property type="entry name" value="METALLOPHOSPHOESTERASE"/>
    <property type="match status" value="1"/>
</dbReference>